<dbReference type="GO" id="GO:0003723">
    <property type="term" value="F:RNA binding"/>
    <property type="evidence" value="ECO:0007669"/>
    <property type="project" value="InterPro"/>
</dbReference>
<feature type="repeat" description="PPR" evidence="2">
    <location>
        <begin position="174"/>
        <end position="208"/>
    </location>
</feature>
<protein>
    <submittedName>
        <fullName evidence="5">Putative pentatricopeptide repeat protein</fullName>
    </submittedName>
    <submittedName>
        <fullName evidence="4">Tetratricopeptide-like helical domain superfamily</fullName>
    </submittedName>
</protein>
<gene>
    <name evidence="5" type="ORF">HannXRQ_Chr09g0277361</name>
    <name evidence="4" type="ORF">HanXRQr2_Chr09g0418031</name>
</gene>
<name>A0A251U0U9_HELAN</name>
<evidence type="ECO:0000313" key="5">
    <source>
        <dbReference type="EMBL" id="OTG16987.1"/>
    </source>
</evidence>
<evidence type="ECO:0000313" key="4">
    <source>
        <dbReference type="EMBL" id="KAF5793495.1"/>
    </source>
</evidence>
<dbReference type="Proteomes" id="UP000215914">
    <property type="component" value="Chromosome 9"/>
</dbReference>
<proteinExistence type="predicted"/>
<keyword evidence="1" id="KW-0677">Repeat</keyword>
<feature type="transmembrane region" description="Helical" evidence="3">
    <location>
        <begin position="334"/>
        <end position="358"/>
    </location>
</feature>
<dbReference type="InterPro" id="IPR046960">
    <property type="entry name" value="PPR_At4g14850-like_plant"/>
</dbReference>
<dbReference type="InParanoid" id="A0A251U0U9"/>
<accession>A0A251U0U9</accession>
<keyword evidence="3" id="KW-0812">Transmembrane</keyword>
<dbReference type="InterPro" id="IPR011990">
    <property type="entry name" value="TPR-like_helical_dom_sf"/>
</dbReference>
<evidence type="ECO:0000256" key="3">
    <source>
        <dbReference type="SAM" id="Phobius"/>
    </source>
</evidence>
<evidence type="ECO:0000313" key="6">
    <source>
        <dbReference type="Proteomes" id="UP000215914"/>
    </source>
</evidence>
<dbReference type="Gene3D" id="1.25.40.10">
    <property type="entry name" value="Tetratricopeptide repeat domain"/>
    <property type="match status" value="3"/>
</dbReference>
<dbReference type="GO" id="GO:0009451">
    <property type="term" value="P:RNA modification"/>
    <property type="evidence" value="ECO:0007669"/>
    <property type="project" value="InterPro"/>
</dbReference>
<dbReference type="PROSITE" id="PS51375">
    <property type="entry name" value="PPR"/>
    <property type="match status" value="2"/>
</dbReference>
<reference evidence="4" key="3">
    <citation type="submission" date="2020-06" db="EMBL/GenBank/DDBJ databases">
        <title>Helianthus annuus Genome sequencing and assembly Release 2.</title>
        <authorList>
            <person name="Gouzy J."/>
            <person name="Langlade N."/>
            <person name="Munos S."/>
        </authorList>
    </citation>
    <scope>NUCLEOTIDE SEQUENCE</scope>
    <source>
        <tissue evidence="4">Leaves</tissue>
    </source>
</reference>
<keyword evidence="3" id="KW-0472">Membrane</keyword>
<dbReference type="InterPro" id="IPR002885">
    <property type="entry name" value="PPR_rpt"/>
</dbReference>
<dbReference type="PANTHER" id="PTHR47926:SF387">
    <property type="entry name" value="PENTATRICOPEPTIDE REPEAT-CONTAINING PROTEIN"/>
    <property type="match status" value="1"/>
</dbReference>
<feature type="repeat" description="PPR" evidence="2">
    <location>
        <begin position="36"/>
        <end position="71"/>
    </location>
</feature>
<dbReference type="EMBL" id="CM007898">
    <property type="protein sequence ID" value="OTG16987.1"/>
    <property type="molecule type" value="Genomic_DNA"/>
</dbReference>
<dbReference type="Pfam" id="PF01535">
    <property type="entry name" value="PPR"/>
    <property type="match status" value="4"/>
</dbReference>
<dbReference type="Pfam" id="PF13041">
    <property type="entry name" value="PPR_2"/>
    <property type="match status" value="1"/>
</dbReference>
<keyword evidence="3" id="KW-1133">Transmembrane helix</keyword>
<dbReference type="PANTHER" id="PTHR47926">
    <property type="entry name" value="PENTATRICOPEPTIDE REPEAT-CONTAINING PROTEIN"/>
    <property type="match status" value="1"/>
</dbReference>
<reference evidence="5" key="2">
    <citation type="submission" date="2017-02" db="EMBL/GenBank/DDBJ databases">
        <title>Sunflower complete genome.</title>
        <authorList>
            <person name="Langlade N."/>
            <person name="Munos S."/>
        </authorList>
    </citation>
    <scope>NUCLEOTIDE SEQUENCE [LARGE SCALE GENOMIC DNA]</scope>
    <source>
        <tissue evidence="5">Leaves</tissue>
    </source>
</reference>
<keyword evidence="6" id="KW-1185">Reference proteome</keyword>
<dbReference type="EMBL" id="MNCJ02000324">
    <property type="protein sequence ID" value="KAF5793495.1"/>
    <property type="molecule type" value="Genomic_DNA"/>
</dbReference>
<reference evidence="4 6" key="1">
    <citation type="journal article" date="2017" name="Nature">
        <title>The sunflower genome provides insights into oil metabolism, flowering and Asterid evolution.</title>
        <authorList>
            <person name="Badouin H."/>
            <person name="Gouzy J."/>
            <person name="Grassa C.J."/>
            <person name="Murat F."/>
            <person name="Staton S.E."/>
            <person name="Cottret L."/>
            <person name="Lelandais-Briere C."/>
            <person name="Owens G.L."/>
            <person name="Carrere S."/>
            <person name="Mayjonade B."/>
            <person name="Legrand L."/>
            <person name="Gill N."/>
            <person name="Kane N.C."/>
            <person name="Bowers J.E."/>
            <person name="Hubner S."/>
            <person name="Bellec A."/>
            <person name="Berard A."/>
            <person name="Berges H."/>
            <person name="Blanchet N."/>
            <person name="Boniface M.C."/>
            <person name="Brunel D."/>
            <person name="Catrice O."/>
            <person name="Chaidir N."/>
            <person name="Claudel C."/>
            <person name="Donnadieu C."/>
            <person name="Faraut T."/>
            <person name="Fievet G."/>
            <person name="Helmstetter N."/>
            <person name="King M."/>
            <person name="Knapp S.J."/>
            <person name="Lai Z."/>
            <person name="Le Paslier M.C."/>
            <person name="Lippi Y."/>
            <person name="Lorenzon L."/>
            <person name="Mandel J.R."/>
            <person name="Marage G."/>
            <person name="Marchand G."/>
            <person name="Marquand E."/>
            <person name="Bret-Mestries E."/>
            <person name="Morien E."/>
            <person name="Nambeesan S."/>
            <person name="Nguyen T."/>
            <person name="Pegot-Espagnet P."/>
            <person name="Pouilly N."/>
            <person name="Raftis F."/>
            <person name="Sallet E."/>
            <person name="Schiex T."/>
            <person name="Thomas J."/>
            <person name="Vandecasteele C."/>
            <person name="Vares D."/>
            <person name="Vear F."/>
            <person name="Vautrin S."/>
            <person name="Crespi M."/>
            <person name="Mangin B."/>
            <person name="Burke J.M."/>
            <person name="Salse J."/>
            <person name="Munos S."/>
            <person name="Vincourt P."/>
            <person name="Rieseberg L.H."/>
            <person name="Langlade N.B."/>
        </authorList>
    </citation>
    <scope>NUCLEOTIDE SEQUENCE [LARGE SCALE GENOMIC DNA]</scope>
    <source>
        <strain evidence="6">cv. SF193</strain>
        <tissue evidence="4">Leaves</tissue>
    </source>
</reference>
<dbReference type="Gramene" id="mRNA:HanXRQr2_Chr09g0418031">
    <property type="protein sequence ID" value="CDS:HanXRQr2_Chr09g0418031.1"/>
    <property type="gene ID" value="HanXRQr2_Chr09g0418031"/>
</dbReference>
<evidence type="ECO:0000256" key="1">
    <source>
        <dbReference type="ARBA" id="ARBA00022737"/>
    </source>
</evidence>
<sequence>MPDRNVFTWNAIISAHIKSNNLDHSELLFNTAPYKDSVTYNSMLSGYANSAGYETKAINLFKQMHSVRHEARVDEFSLTRMCNLTTKLGNSWYGKQLHSFMVKTGNDISGFAVSALVNMYSKRGCFDEVYNAFNGCSYGSVDVVSKNAVVAACCKEGKVDMVMEIFSNQAELNDVVSWNTMIAGYAQYGYDKNAIEVARCMERNGFRWNAHTFTSVLNACSTLKCLKLGKELHARMLKQMINLNSNPFVSSGIVDVYCKCGNMKYAELIHSRICVDNMFSTTSMIVGYSSQQNMSQARRMFDSLKSKNSVVWSAMFSGYLNCNSCENVFELYIIYYYIFFFLFESLCFMCFIGVIWSFNKI</sequence>
<organism evidence="5 6">
    <name type="scientific">Helianthus annuus</name>
    <name type="common">Common sunflower</name>
    <dbReference type="NCBI Taxonomy" id="4232"/>
    <lineage>
        <taxon>Eukaryota</taxon>
        <taxon>Viridiplantae</taxon>
        <taxon>Streptophyta</taxon>
        <taxon>Embryophyta</taxon>
        <taxon>Tracheophyta</taxon>
        <taxon>Spermatophyta</taxon>
        <taxon>Magnoliopsida</taxon>
        <taxon>eudicotyledons</taxon>
        <taxon>Gunneridae</taxon>
        <taxon>Pentapetalae</taxon>
        <taxon>asterids</taxon>
        <taxon>campanulids</taxon>
        <taxon>Asterales</taxon>
        <taxon>Asteraceae</taxon>
        <taxon>Asteroideae</taxon>
        <taxon>Heliantheae alliance</taxon>
        <taxon>Heliantheae</taxon>
        <taxon>Helianthus</taxon>
    </lineage>
</organism>
<dbReference type="AlphaFoldDB" id="A0A251U0U9"/>
<evidence type="ECO:0000256" key="2">
    <source>
        <dbReference type="PROSITE-ProRule" id="PRU00708"/>
    </source>
</evidence>